<dbReference type="Proteomes" id="UP000198694">
    <property type="component" value="Unassembled WGS sequence"/>
</dbReference>
<sequence>MERHKHQVFKIAMSVLHDEKAAEDAAQETFIKMVDSLPSYQFQGFKTWISRIALHKAIDARRKKQKEREDFSNAEQEYRNNNEISTEEVVLRNEKKALVQRSIEELPEKLRYAVRYYYLEELSYTEIAKRLNLAEKTVEMRLYRARKWMKAHWKEGDF</sequence>
<evidence type="ECO:0000256" key="3">
    <source>
        <dbReference type="ARBA" id="ARBA00023082"/>
    </source>
</evidence>
<dbReference type="Gene3D" id="1.10.10.10">
    <property type="entry name" value="Winged helix-like DNA-binding domain superfamily/Winged helix DNA-binding domain"/>
    <property type="match status" value="1"/>
</dbReference>
<accession>A0A1G8ZR06</accession>
<dbReference type="InterPro" id="IPR039425">
    <property type="entry name" value="RNA_pol_sigma-70-like"/>
</dbReference>
<keyword evidence="3" id="KW-0731">Sigma factor</keyword>
<organism evidence="7 8">
    <name type="scientific">Sediminibacillus albus</name>
    <dbReference type="NCBI Taxonomy" id="407036"/>
    <lineage>
        <taxon>Bacteria</taxon>
        <taxon>Bacillati</taxon>
        <taxon>Bacillota</taxon>
        <taxon>Bacilli</taxon>
        <taxon>Bacillales</taxon>
        <taxon>Bacillaceae</taxon>
        <taxon>Sediminibacillus</taxon>
    </lineage>
</organism>
<evidence type="ECO:0000259" key="6">
    <source>
        <dbReference type="Pfam" id="PF08281"/>
    </source>
</evidence>
<feature type="domain" description="RNA polymerase sigma factor 70 region 4 type 2" evidence="6">
    <location>
        <begin position="98"/>
        <end position="149"/>
    </location>
</feature>
<keyword evidence="4" id="KW-0804">Transcription</keyword>
<evidence type="ECO:0000256" key="1">
    <source>
        <dbReference type="ARBA" id="ARBA00010641"/>
    </source>
</evidence>
<feature type="domain" description="RNA polymerase sigma-70 region 2" evidence="5">
    <location>
        <begin position="2"/>
        <end position="66"/>
    </location>
</feature>
<evidence type="ECO:0000313" key="7">
    <source>
        <dbReference type="EMBL" id="SDK17463.1"/>
    </source>
</evidence>
<dbReference type="GO" id="GO:0016987">
    <property type="term" value="F:sigma factor activity"/>
    <property type="evidence" value="ECO:0007669"/>
    <property type="project" value="UniProtKB-KW"/>
</dbReference>
<dbReference type="InterPro" id="IPR007627">
    <property type="entry name" value="RNA_pol_sigma70_r2"/>
</dbReference>
<dbReference type="Pfam" id="PF04542">
    <property type="entry name" value="Sigma70_r2"/>
    <property type="match status" value="1"/>
</dbReference>
<dbReference type="InterPro" id="IPR013325">
    <property type="entry name" value="RNA_pol_sigma_r2"/>
</dbReference>
<dbReference type="PANTHER" id="PTHR43133:SF51">
    <property type="entry name" value="RNA POLYMERASE SIGMA FACTOR"/>
    <property type="match status" value="1"/>
</dbReference>
<dbReference type="GO" id="GO:0003677">
    <property type="term" value="F:DNA binding"/>
    <property type="evidence" value="ECO:0007669"/>
    <property type="project" value="InterPro"/>
</dbReference>
<name>A0A1G8ZR06_9BACI</name>
<dbReference type="InterPro" id="IPR036388">
    <property type="entry name" value="WH-like_DNA-bd_sf"/>
</dbReference>
<dbReference type="CDD" id="cd06171">
    <property type="entry name" value="Sigma70_r4"/>
    <property type="match status" value="1"/>
</dbReference>
<evidence type="ECO:0000313" key="8">
    <source>
        <dbReference type="Proteomes" id="UP000198694"/>
    </source>
</evidence>
<keyword evidence="8" id="KW-1185">Reference proteome</keyword>
<evidence type="ECO:0000256" key="2">
    <source>
        <dbReference type="ARBA" id="ARBA00023015"/>
    </source>
</evidence>
<dbReference type="Pfam" id="PF08281">
    <property type="entry name" value="Sigma70_r4_2"/>
    <property type="match status" value="1"/>
</dbReference>
<evidence type="ECO:0000259" key="5">
    <source>
        <dbReference type="Pfam" id="PF04542"/>
    </source>
</evidence>
<comment type="similarity">
    <text evidence="1">Belongs to the sigma-70 factor family. ECF subfamily.</text>
</comment>
<dbReference type="EMBL" id="FNFL01000003">
    <property type="protein sequence ID" value="SDK17463.1"/>
    <property type="molecule type" value="Genomic_DNA"/>
</dbReference>
<dbReference type="PANTHER" id="PTHR43133">
    <property type="entry name" value="RNA POLYMERASE ECF-TYPE SIGMA FACTO"/>
    <property type="match status" value="1"/>
</dbReference>
<dbReference type="SUPFAM" id="SSF88946">
    <property type="entry name" value="Sigma2 domain of RNA polymerase sigma factors"/>
    <property type="match status" value="1"/>
</dbReference>
<dbReference type="GO" id="GO:0006352">
    <property type="term" value="P:DNA-templated transcription initiation"/>
    <property type="evidence" value="ECO:0007669"/>
    <property type="project" value="InterPro"/>
</dbReference>
<dbReference type="InterPro" id="IPR013249">
    <property type="entry name" value="RNA_pol_sigma70_r4_t2"/>
</dbReference>
<dbReference type="NCBIfam" id="TIGR02937">
    <property type="entry name" value="sigma70-ECF"/>
    <property type="match status" value="1"/>
</dbReference>
<protein>
    <submittedName>
        <fullName evidence="7">RNA polymerase sigma factor, sigma-70 family</fullName>
    </submittedName>
</protein>
<dbReference type="STRING" id="407036.SAMN05216243_2172"/>
<reference evidence="7 8" key="1">
    <citation type="submission" date="2016-10" db="EMBL/GenBank/DDBJ databases">
        <authorList>
            <person name="de Groot N.N."/>
        </authorList>
    </citation>
    <scope>NUCLEOTIDE SEQUENCE [LARGE SCALE GENOMIC DNA]</scope>
    <source>
        <strain evidence="7 8">CGMCC 1.6502</strain>
    </source>
</reference>
<keyword evidence="2" id="KW-0805">Transcription regulation</keyword>
<evidence type="ECO:0000256" key="4">
    <source>
        <dbReference type="ARBA" id="ARBA00023163"/>
    </source>
</evidence>
<dbReference type="Gene3D" id="1.10.1740.10">
    <property type="match status" value="1"/>
</dbReference>
<dbReference type="SUPFAM" id="SSF88659">
    <property type="entry name" value="Sigma3 and sigma4 domains of RNA polymerase sigma factors"/>
    <property type="match status" value="1"/>
</dbReference>
<dbReference type="InterPro" id="IPR014284">
    <property type="entry name" value="RNA_pol_sigma-70_dom"/>
</dbReference>
<gene>
    <name evidence="7" type="ORF">SAMN05216243_2172</name>
</gene>
<dbReference type="InterPro" id="IPR013324">
    <property type="entry name" value="RNA_pol_sigma_r3/r4-like"/>
</dbReference>
<dbReference type="AlphaFoldDB" id="A0A1G8ZR06"/>
<proteinExistence type="inferred from homology"/>